<gene>
    <name evidence="1" type="ORF">DO97_08495</name>
</gene>
<dbReference type="AlphaFoldDB" id="A0A098TNK4"/>
<dbReference type="STRING" id="1497020.DO97_08495"/>
<dbReference type="EMBL" id="JJML01000026">
    <property type="protein sequence ID" value="KGF72418.1"/>
    <property type="molecule type" value="Genomic_DNA"/>
</dbReference>
<sequence>MLLACIVEILPKALIEPAMGFIRPQLSQWVGRTLDGEPATDLAGDPMGNSMVDAVSTQCHG</sequence>
<evidence type="ECO:0000313" key="2">
    <source>
        <dbReference type="Proteomes" id="UP000030170"/>
    </source>
</evidence>
<comment type="caution">
    <text evidence="1">The sequence shown here is derived from an EMBL/GenBank/DDBJ whole genome shotgun (WGS) entry which is preliminary data.</text>
</comment>
<proteinExistence type="predicted"/>
<dbReference type="Proteomes" id="UP000030170">
    <property type="component" value="Unassembled WGS sequence"/>
</dbReference>
<protein>
    <submittedName>
        <fullName evidence="1">Uncharacterized protein</fullName>
    </submittedName>
</protein>
<evidence type="ECO:0000313" key="1">
    <source>
        <dbReference type="EMBL" id="KGF72418.1"/>
    </source>
</evidence>
<name>A0A098TNK4_9CYAN</name>
<reference evidence="1 2" key="1">
    <citation type="journal article" date="2014" name="Mol. Ecol.">
        <title>Evolution of Synechococcus.</title>
        <authorList>
            <person name="Dvorak P."/>
            <person name="Casamatta D."/>
            <person name="Hasler P."/>
            <person name="Poulickova A."/>
            <person name="Ondrej V."/>
            <person name="Sanges R."/>
        </authorList>
    </citation>
    <scope>NUCLEOTIDE SEQUENCE [LARGE SCALE GENOMIC DNA]</scope>
    <source>
        <strain evidence="1 2">CAUP A 1101</strain>
    </source>
</reference>
<keyword evidence="2" id="KW-1185">Reference proteome</keyword>
<organism evidence="1 2">
    <name type="scientific">Neosynechococcus sphagnicola sy1</name>
    <dbReference type="NCBI Taxonomy" id="1497020"/>
    <lineage>
        <taxon>Bacteria</taxon>
        <taxon>Bacillati</taxon>
        <taxon>Cyanobacteriota</taxon>
        <taxon>Cyanophyceae</taxon>
        <taxon>Neosynechococcales</taxon>
        <taxon>Neosynechococcaceae</taxon>
        <taxon>Neosynechococcus</taxon>
    </lineage>
</organism>
<accession>A0A098TNK4</accession>